<dbReference type="AlphaFoldDB" id="A0AAV2DZW5"/>
<evidence type="ECO:0000256" key="1">
    <source>
        <dbReference type="SAM" id="MobiDB-lite"/>
    </source>
</evidence>
<reference evidence="2 3" key="1">
    <citation type="submission" date="2024-04" db="EMBL/GenBank/DDBJ databases">
        <authorList>
            <person name="Fracassetti M."/>
        </authorList>
    </citation>
    <scope>NUCLEOTIDE SEQUENCE [LARGE SCALE GENOMIC DNA]</scope>
</reference>
<name>A0AAV2DZW5_9ROSI</name>
<dbReference type="EMBL" id="OZ034816">
    <property type="protein sequence ID" value="CAL1378850.1"/>
    <property type="molecule type" value="Genomic_DNA"/>
</dbReference>
<accession>A0AAV2DZW5</accession>
<dbReference type="Proteomes" id="UP001497516">
    <property type="component" value="Chromosome 3"/>
</dbReference>
<feature type="region of interest" description="Disordered" evidence="1">
    <location>
        <begin position="67"/>
        <end position="86"/>
    </location>
</feature>
<protein>
    <submittedName>
        <fullName evidence="2">Uncharacterized protein</fullName>
    </submittedName>
</protein>
<evidence type="ECO:0000313" key="2">
    <source>
        <dbReference type="EMBL" id="CAL1378850.1"/>
    </source>
</evidence>
<evidence type="ECO:0000313" key="3">
    <source>
        <dbReference type="Proteomes" id="UP001497516"/>
    </source>
</evidence>
<keyword evidence="3" id="KW-1185">Reference proteome</keyword>
<sequence length="145" mass="16241">MPTTKSPFPVTRQRLDALIDYQLHSSPSRRSLPRHRPGPIPCFPSHASSAKERPKFNPPALHQFSLISPPPALPSPTNRLPIIDGNREINGDLPIATELPKPKFEGPNRRGTWSLEKADMILVGVMAMDGVNHVFVKNRYSRDFC</sequence>
<gene>
    <name evidence="2" type="ORF">LTRI10_LOCUS20402</name>
</gene>
<proteinExistence type="predicted"/>
<organism evidence="2 3">
    <name type="scientific">Linum trigynum</name>
    <dbReference type="NCBI Taxonomy" id="586398"/>
    <lineage>
        <taxon>Eukaryota</taxon>
        <taxon>Viridiplantae</taxon>
        <taxon>Streptophyta</taxon>
        <taxon>Embryophyta</taxon>
        <taxon>Tracheophyta</taxon>
        <taxon>Spermatophyta</taxon>
        <taxon>Magnoliopsida</taxon>
        <taxon>eudicotyledons</taxon>
        <taxon>Gunneridae</taxon>
        <taxon>Pentapetalae</taxon>
        <taxon>rosids</taxon>
        <taxon>fabids</taxon>
        <taxon>Malpighiales</taxon>
        <taxon>Linaceae</taxon>
        <taxon>Linum</taxon>
    </lineage>
</organism>
<feature type="region of interest" description="Disordered" evidence="1">
    <location>
        <begin position="23"/>
        <end position="58"/>
    </location>
</feature>